<dbReference type="PANTHER" id="PTHR48228:SF5">
    <property type="entry name" value="ALPHA-METHYLACYL-COA RACEMASE"/>
    <property type="match status" value="1"/>
</dbReference>
<dbReference type="SUPFAM" id="SSF89796">
    <property type="entry name" value="CoA-transferase family III (CaiB/BaiF)"/>
    <property type="match status" value="1"/>
</dbReference>
<name>A0A0B2B2E4_9ACTN</name>
<dbReference type="EMBL" id="PGEZ01000001">
    <property type="protein sequence ID" value="PJJ57872.1"/>
    <property type="molecule type" value="Genomic_DNA"/>
</dbReference>
<evidence type="ECO:0000313" key="1">
    <source>
        <dbReference type="EMBL" id="PJJ57872.1"/>
    </source>
</evidence>
<keyword evidence="2" id="KW-1185">Reference proteome</keyword>
<dbReference type="OrthoDB" id="3561197at2"/>
<dbReference type="Gene3D" id="3.40.50.10540">
    <property type="entry name" value="Crotonobetainyl-coa:carnitine coa-transferase, domain 1"/>
    <property type="match status" value="1"/>
</dbReference>
<sequence>MTETPKGSGPLAGLRVVEIAGIGPGPFAAMLLADLGAEVVRVDRTKAGGLVVLPQDRDLLARGRPSIAVDLKQPAGVEVVLRLVESADVLIEGFRPGVAERLGIGPDVCLERNQRLVYGRMTGWGQDGPLAQSAGHDVNYISVAGALDPIGRADGPPQIPMNLLGDFAGGSMYLVVGILSAVLEARSSGHGQVVDAAIVDGAAHLLTMITNFQQVGAWNDARGTNLLDSGAPFYDVYETADGRWMSVGALEPQFYDELVKLLELDAGEAPPLPDRNDPSQWPRLRALLAARFAERTQAEWAEVFDGTDACVAPVVPMREAPEHPHLVARGTYVEHDDVVQAAPAPRFSRTPASLGRGPVKPGTDTRSVLEAWGVADADALLEAGAVVQRDDG</sequence>
<comment type="caution">
    <text evidence="1">The sequence shown here is derived from an EMBL/GenBank/DDBJ whole genome shotgun (WGS) entry which is preliminary data.</text>
</comment>
<accession>A0A0B2B2E4</accession>
<dbReference type="InterPro" id="IPR044855">
    <property type="entry name" value="CoA-Trfase_III_dom3_sf"/>
</dbReference>
<dbReference type="InterPro" id="IPR050509">
    <property type="entry name" value="CoA-transferase_III"/>
</dbReference>
<gene>
    <name evidence="1" type="ORF">CLV56_2111</name>
</gene>
<dbReference type="AlphaFoldDB" id="A0A0B2B2E4"/>
<organism evidence="1 2">
    <name type="scientific">Mumia flava</name>
    <dbReference type="NCBI Taxonomy" id="1348852"/>
    <lineage>
        <taxon>Bacteria</taxon>
        <taxon>Bacillati</taxon>
        <taxon>Actinomycetota</taxon>
        <taxon>Actinomycetes</taxon>
        <taxon>Propionibacteriales</taxon>
        <taxon>Nocardioidaceae</taxon>
        <taxon>Mumia</taxon>
    </lineage>
</organism>
<protein>
    <submittedName>
        <fullName evidence="1">Alpha-methylacyl-CoA racemase</fullName>
    </submittedName>
</protein>
<dbReference type="Pfam" id="PF02515">
    <property type="entry name" value="CoA_transf_3"/>
    <property type="match status" value="1"/>
</dbReference>
<proteinExistence type="predicted"/>
<dbReference type="GO" id="GO:0003824">
    <property type="term" value="F:catalytic activity"/>
    <property type="evidence" value="ECO:0007669"/>
    <property type="project" value="InterPro"/>
</dbReference>
<reference evidence="1 2" key="1">
    <citation type="submission" date="2017-11" db="EMBL/GenBank/DDBJ databases">
        <title>Genomic Encyclopedia of Archaeal and Bacterial Type Strains, Phase II (KMG-II): From Individual Species to Whole Genera.</title>
        <authorList>
            <person name="Goeker M."/>
        </authorList>
    </citation>
    <scope>NUCLEOTIDE SEQUENCE [LARGE SCALE GENOMIC DNA]</scope>
    <source>
        <strain evidence="1 2">DSM 27763</strain>
    </source>
</reference>
<dbReference type="PANTHER" id="PTHR48228">
    <property type="entry name" value="SUCCINYL-COA--D-CITRAMALATE COA-TRANSFERASE"/>
    <property type="match status" value="1"/>
</dbReference>
<dbReference type="Proteomes" id="UP000230842">
    <property type="component" value="Unassembled WGS sequence"/>
</dbReference>
<dbReference type="InterPro" id="IPR023606">
    <property type="entry name" value="CoA-Trfase_III_dom_1_sf"/>
</dbReference>
<evidence type="ECO:0000313" key="2">
    <source>
        <dbReference type="Proteomes" id="UP000230842"/>
    </source>
</evidence>
<dbReference type="Gene3D" id="3.30.1540.10">
    <property type="entry name" value="formyl-coa transferase, domain 3"/>
    <property type="match status" value="1"/>
</dbReference>
<dbReference type="InterPro" id="IPR003673">
    <property type="entry name" value="CoA-Trfase_fam_III"/>
</dbReference>
<dbReference type="RefSeq" id="WP_039363622.1">
    <property type="nucleotide sequence ID" value="NZ_PGEZ01000001.1"/>
</dbReference>